<comment type="caution">
    <text evidence="2">The sequence shown here is derived from an EMBL/GenBank/DDBJ whole genome shotgun (WGS) entry which is preliminary data.</text>
</comment>
<evidence type="ECO:0000256" key="1">
    <source>
        <dbReference type="SAM" id="MobiDB-lite"/>
    </source>
</evidence>
<feature type="compositionally biased region" description="Basic residues" evidence="1">
    <location>
        <begin position="21"/>
        <end position="32"/>
    </location>
</feature>
<organism evidence="2 3">
    <name type="scientific">Corchorus olitorius</name>
    <dbReference type="NCBI Taxonomy" id="93759"/>
    <lineage>
        <taxon>Eukaryota</taxon>
        <taxon>Viridiplantae</taxon>
        <taxon>Streptophyta</taxon>
        <taxon>Embryophyta</taxon>
        <taxon>Tracheophyta</taxon>
        <taxon>Spermatophyta</taxon>
        <taxon>Magnoliopsida</taxon>
        <taxon>eudicotyledons</taxon>
        <taxon>Gunneridae</taxon>
        <taxon>Pentapetalae</taxon>
        <taxon>rosids</taxon>
        <taxon>malvids</taxon>
        <taxon>Malvales</taxon>
        <taxon>Malvaceae</taxon>
        <taxon>Grewioideae</taxon>
        <taxon>Apeibeae</taxon>
        <taxon>Corchorus</taxon>
    </lineage>
</organism>
<keyword evidence="3" id="KW-1185">Reference proteome</keyword>
<dbReference type="EMBL" id="AWUE01015864">
    <property type="protein sequence ID" value="OMO95227.1"/>
    <property type="molecule type" value="Genomic_DNA"/>
</dbReference>
<dbReference type="Proteomes" id="UP000187203">
    <property type="component" value="Unassembled WGS sequence"/>
</dbReference>
<evidence type="ECO:0000313" key="2">
    <source>
        <dbReference type="EMBL" id="OMO95227.1"/>
    </source>
</evidence>
<accession>A0A1R3JKC8</accession>
<feature type="region of interest" description="Disordered" evidence="1">
    <location>
        <begin position="1"/>
        <end position="32"/>
    </location>
</feature>
<proteinExistence type="predicted"/>
<reference evidence="3" key="1">
    <citation type="submission" date="2013-09" db="EMBL/GenBank/DDBJ databases">
        <title>Corchorus olitorius genome sequencing.</title>
        <authorList>
            <person name="Alam M."/>
            <person name="Haque M.S."/>
            <person name="Islam M.S."/>
            <person name="Emdad E.M."/>
            <person name="Islam M.M."/>
            <person name="Ahmed B."/>
            <person name="Halim A."/>
            <person name="Hossen Q.M.M."/>
            <person name="Hossain M.Z."/>
            <person name="Ahmed R."/>
            <person name="Khan M.M."/>
            <person name="Islam R."/>
            <person name="Rashid M.M."/>
            <person name="Khan S.A."/>
            <person name="Rahman M.S."/>
            <person name="Alam M."/>
            <person name="Yahiya A.S."/>
            <person name="Khan M.S."/>
            <person name="Azam M.S."/>
            <person name="Haque T."/>
            <person name="Lashkar M.Z.H."/>
            <person name="Akhand A.I."/>
            <person name="Morshed G."/>
            <person name="Roy S."/>
            <person name="Uddin K.S."/>
            <person name="Rabeya T."/>
            <person name="Hossain A.S."/>
            <person name="Chowdhury A."/>
            <person name="Snigdha A.R."/>
            <person name="Mortoza M.S."/>
            <person name="Matin S.A."/>
            <person name="Hoque S.M.E."/>
            <person name="Islam M.K."/>
            <person name="Roy D.K."/>
            <person name="Haider R."/>
            <person name="Moosa M.M."/>
            <person name="Elias S.M."/>
            <person name="Hasan A.M."/>
            <person name="Jahan S."/>
            <person name="Shafiuddin M."/>
            <person name="Mahmood N."/>
            <person name="Shommy N.S."/>
        </authorList>
    </citation>
    <scope>NUCLEOTIDE SEQUENCE [LARGE SCALE GENOMIC DNA]</scope>
    <source>
        <strain evidence="3">cv. O-4</strain>
    </source>
</reference>
<gene>
    <name evidence="2" type="ORF">COLO4_16025</name>
</gene>
<sequence>MAAGSGDHRRVKRWWRDRGAGKRQWRRGKGWR</sequence>
<evidence type="ECO:0000313" key="3">
    <source>
        <dbReference type="Proteomes" id="UP000187203"/>
    </source>
</evidence>
<protein>
    <submittedName>
        <fullName evidence="2">Uncharacterized protein</fullName>
    </submittedName>
</protein>
<name>A0A1R3JKC8_9ROSI</name>
<dbReference type="AlphaFoldDB" id="A0A1R3JKC8"/>